<evidence type="ECO:0000313" key="2">
    <source>
        <dbReference type="EMBL" id="KAL2619833.1"/>
    </source>
</evidence>
<organism evidence="2 3">
    <name type="scientific">Riccia fluitans</name>
    <dbReference type="NCBI Taxonomy" id="41844"/>
    <lineage>
        <taxon>Eukaryota</taxon>
        <taxon>Viridiplantae</taxon>
        <taxon>Streptophyta</taxon>
        <taxon>Embryophyta</taxon>
        <taxon>Marchantiophyta</taxon>
        <taxon>Marchantiopsida</taxon>
        <taxon>Marchantiidae</taxon>
        <taxon>Marchantiales</taxon>
        <taxon>Ricciaceae</taxon>
        <taxon>Riccia</taxon>
    </lineage>
</organism>
<keyword evidence="3" id="KW-1185">Reference proteome</keyword>
<proteinExistence type="predicted"/>
<comment type="caution">
    <text evidence="2">The sequence shown here is derived from an EMBL/GenBank/DDBJ whole genome shotgun (WGS) entry which is preliminary data.</text>
</comment>
<sequence length="102" mass="12211">MLEWQLMDSNDSDANLHSRDINSSSEDEADSDDDIDDLFEVWAMVSGSRYVEERVRFQRSIEFTECFFIDYPDSSFRQVLRMDKRTFLKLLDRLKDHSIFQN</sequence>
<name>A0ABD1XZH1_9MARC</name>
<reference evidence="2 3" key="1">
    <citation type="submission" date="2024-09" db="EMBL/GenBank/DDBJ databases">
        <title>Chromosome-scale assembly of Riccia fluitans.</title>
        <authorList>
            <person name="Paukszto L."/>
            <person name="Sawicki J."/>
            <person name="Karawczyk K."/>
            <person name="Piernik-Szablinska J."/>
            <person name="Szczecinska M."/>
            <person name="Mazdziarz M."/>
        </authorList>
    </citation>
    <scope>NUCLEOTIDE SEQUENCE [LARGE SCALE GENOMIC DNA]</scope>
    <source>
        <strain evidence="2">Rf_01</strain>
        <tissue evidence="2">Aerial parts of the thallus</tissue>
    </source>
</reference>
<evidence type="ECO:0000313" key="3">
    <source>
        <dbReference type="Proteomes" id="UP001605036"/>
    </source>
</evidence>
<protein>
    <submittedName>
        <fullName evidence="2">Uncharacterized protein</fullName>
    </submittedName>
</protein>
<gene>
    <name evidence="2" type="ORF">R1flu_000038</name>
</gene>
<dbReference type="Proteomes" id="UP001605036">
    <property type="component" value="Unassembled WGS sequence"/>
</dbReference>
<evidence type="ECO:0000256" key="1">
    <source>
        <dbReference type="SAM" id="MobiDB-lite"/>
    </source>
</evidence>
<dbReference type="AlphaFoldDB" id="A0ABD1XZH1"/>
<accession>A0ABD1XZH1</accession>
<feature type="region of interest" description="Disordered" evidence="1">
    <location>
        <begin position="1"/>
        <end position="32"/>
    </location>
</feature>
<dbReference type="EMBL" id="JBHFFA010000006">
    <property type="protein sequence ID" value="KAL2619833.1"/>
    <property type="molecule type" value="Genomic_DNA"/>
</dbReference>